<sequence>MRSTLYFLLFLISFTGQTLAQERNITFLNQHLFPTSDSSAYAYKSVRVESADGNSITRVFTLSNQLEKIIKVSFNEEGQFEEELTETYNAQGELISKKVKNLANGRYLIQYFDNGEFIGESVLTADRKYETWLPGVDKPTLSDHDPLAASPHVNQEEWTKHLVNNLRYPSQSRRLGEEGTVVLALLISTDGELHTLEVANPAGLSKHLSEEAIRVTRAYQGKYFAGKDPEGNLVESWLYIPIRFKLS</sequence>
<keyword evidence="2" id="KW-0812">Transmembrane</keyword>
<gene>
    <name evidence="7" type="ORF">OM944_17765</name>
</gene>
<organism evidence="7 8">
    <name type="scientific">Algoriphagus halophytocola</name>
    <dbReference type="NCBI Taxonomy" id="2991499"/>
    <lineage>
        <taxon>Bacteria</taxon>
        <taxon>Pseudomonadati</taxon>
        <taxon>Bacteroidota</taxon>
        <taxon>Cytophagia</taxon>
        <taxon>Cytophagales</taxon>
        <taxon>Cyclobacteriaceae</taxon>
        <taxon>Algoriphagus</taxon>
    </lineage>
</organism>
<dbReference type="NCBIfam" id="TIGR01352">
    <property type="entry name" value="tonB_Cterm"/>
    <property type="match status" value="1"/>
</dbReference>
<dbReference type="Pfam" id="PF03544">
    <property type="entry name" value="TonB_C"/>
    <property type="match status" value="1"/>
</dbReference>
<evidence type="ECO:0000256" key="5">
    <source>
        <dbReference type="SAM" id="SignalP"/>
    </source>
</evidence>
<evidence type="ECO:0000313" key="8">
    <source>
        <dbReference type="Proteomes" id="UP001163156"/>
    </source>
</evidence>
<evidence type="ECO:0000313" key="7">
    <source>
        <dbReference type="EMBL" id="UZD22490.1"/>
    </source>
</evidence>
<evidence type="ECO:0000259" key="6">
    <source>
        <dbReference type="PROSITE" id="PS52015"/>
    </source>
</evidence>
<comment type="subcellular location">
    <subcellularLocation>
        <location evidence="1">Membrane</location>
        <topology evidence="1">Single-pass membrane protein</topology>
    </subcellularLocation>
</comment>
<keyword evidence="5" id="KW-0732">Signal</keyword>
<dbReference type="EMBL" id="CP110226">
    <property type="protein sequence ID" value="UZD22490.1"/>
    <property type="molecule type" value="Genomic_DNA"/>
</dbReference>
<dbReference type="InterPro" id="IPR006260">
    <property type="entry name" value="TonB/TolA_C"/>
</dbReference>
<dbReference type="PROSITE" id="PS52015">
    <property type="entry name" value="TONB_CTD"/>
    <property type="match status" value="1"/>
</dbReference>
<dbReference type="Gene3D" id="3.30.1150.10">
    <property type="match status" value="1"/>
</dbReference>
<feature type="domain" description="TonB C-terminal" evidence="6">
    <location>
        <begin position="153"/>
        <end position="247"/>
    </location>
</feature>
<evidence type="ECO:0000256" key="2">
    <source>
        <dbReference type="ARBA" id="ARBA00022692"/>
    </source>
</evidence>
<protein>
    <submittedName>
        <fullName evidence="7">Energy transducer TonB</fullName>
    </submittedName>
</protein>
<dbReference type="RefSeq" id="WP_264808990.1">
    <property type="nucleotide sequence ID" value="NZ_CP110226.1"/>
</dbReference>
<evidence type="ECO:0000256" key="4">
    <source>
        <dbReference type="ARBA" id="ARBA00023136"/>
    </source>
</evidence>
<dbReference type="InterPro" id="IPR037682">
    <property type="entry name" value="TonB_C"/>
</dbReference>
<keyword evidence="8" id="KW-1185">Reference proteome</keyword>
<evidence type="ECO:0000256" key="3">
    <source>
        <dbReference type="ARBA" id="ARBA00022989"/>
    </source>
</evidence>
<keyword evidence="4" id="KW-0472">Membrane</keyword>
<name>A0ABY6MF98_9BACT</name>
<keyword evidence="3" id="KW-1133">Transmembrane helix</keyword>
<evidence type="ECO:0000256" key="1">
    <source>
        <dbReference type="ARBA" id="ARBA00004167"/>
    </source>
</evidence>
<dbReference type="Proteomes" id="UP001163156">
    <property type="component" value="Chromosome"/>
</dbReference>
<dbReference type="SUPFAM" id="SSF74653">
    <property type="entry name" value="TolA/TonB C-terminal domain"/>
    <property type="match status" value="1"/>
</dbReference>
<feature type="signal peptide" evidence="5">
    <location>
        <begin position="1"/>
        <end position="20"/>
    </location>
</feature>
<feature type="chain" id="PRO_5047390862" evidence="5">
    <location>
        <begin position="21"/>
        <end position="247"/>
    </location>
</feature>
<proteinExistence type="predicted"/>
<reference evidence="7" key="1">
    <citation type="submission" date="2022-10" db="EMBL/GenBank/DDBJ databases">
        <title>Algoriphagus sp. a novel bacteria isolate from halophytes salicornia europaea.</title>
        <authorList>
            <person name="Peng Y."/>
            <person name="Jiang L."/>
            <person name="Lee J."/>
        </authorList>
    </citation>
    <scope>NUCLEOTIDE SEQUENCE</scope>
    <source>
        <strain evidence="7">TR-M5</strain>
    </source>
</reference>
<accession>A0ABY6MF98</accession>